<proteinExistence type="predicted"/>
<dbReference type="HOGENOM" id="CLU_199173_0_0_6"/>
<dbReference type="eggNOG" id="COG0824">
    <property type="taxonomic scope" value="Bacteria"/>
</dbReference>
<sequence>MICRKHNIFYGISLIYGLTDDKSMVVNKCTGKETSKKHFESLLVDGSVYADATFVATCLVNGHPTVPEIVMNAVVD</sequence>
<reference evidence="1 2" key="1">
    <citation type="journal article" date="2011" name="PLoS ONE">
        <title>The entomopathogenic bacterial endosymbionts xenorhabdus and photorhabdus: convergent lifestyles from divergent genomes.</title>
        <authorList>
            <person name="Chaston J.M."/>
            <person name="Suen G."/>
            <person name="Tucker S.L."/>
            <person name="Andersen A.W."/>
            <person name="Bhasin A."/>
            <person name="Bode E."/>
            <person name="Bode H.B."/>
            <person name="Brachmann A.O."/>
            <person name="Cowles C.E."/>
            <person name="Cowles K.N."/>
            <person name="Darby C."/>
            <person name="de Leon L."/>
            <person name="Drace K."/>
            <person name="Du Z."/>
            <person name="Givaudan A."/>
            <person name="Herbert Tran E.E."/>
            <person name="Jewell K.A."/>
            <person name="Knack J.J."/>
            <person name="Krasomil-Osterfeld K.C."/>
            <person name="Kukor R."/>
            <person name="Lanois A."/>
            <person name="Latreille P."/>
            <person name="Leimgruber N.K."/>
            <person name="Lipke C.M."/>
            <person name="Liu R."/>
            <person name="Lu X."/>
            <person name="Martens E.C."/>
            <person name="Marri P.R."/>
            <person name="Medigue C."/>
            <person name="Menard M.L."/>
            <person name="Miller N.M."/>
            <person name="Morales-Soto N."/>
            <person name="Norton S."/>
            <person name="Ogier J.C."/>
            <person name="Orchard S.S."/>
            <person name="Park D."/>
            <person name="Park Y."/>
            <person name="Qurollo B.A."/>
            <person name="Sugar D.R."/>
            <person name="Richards G.R."/>
            <person name="Rouy Z."/>
            <person name="Slominski B."/>
            <person name="Slominski K."/>
            <person name="Snyder H."/>
            <person name="Tjaden B.C."/>
            <person name="van der Hoeven R."/>
            <person name="Welch R.D."/>
            <person name="Wheeler C."/>
            <person name="Xiang B."/>
            <person name="Barbazuk B."/>
            <person name="Gaudriault S."/>
            <person name="Goodner B."/>
            <person name="Slater S.C."/>
            <person name="Forst S."/>
            <person name="Goldman B.S."/>
            <person name="Goodrich-Blair H."/>
        </authorList>
    </citation>
    <scope>NUCLEOTIDE SEQUENCE [LARGE SCALE GENOMIC DNA]</scope>
    <source>
        <strain evidence="2">ATCC 19061 / DSM 3370 / CCUG 14189 / LMG 1036 / NCIMB 9965 / AN6</strain>
    </source>
</reference>
<organism evidence="1 2">
    <name type="scientific">Xenorhabdus nematophila (strain ATCC 19061 / DSM 3370 / CCUG 14189 / LMG 1036 / NCIMB 9965 / AN6)</name>
    <dbReference type="NCBI Taxonomy" id="406817"/>
    <lineage>
        <taxon>Bacteria</taxon>
        <taxon>Pseudomonadati</taxon>
        <taxon>Pseudomonadota</taxon>
        <taxon>Gammaproteobacteria</taxon>
        <taxon>Enterobacterales</taxon>
        <taxon>Morganellaceae</taxon>
        <taxon>Xenorhabdus</taxon>
    </lineage>
</organism>
<accession>D3VEG0</accession>
<evidence type="ECO:0000313" key="1">
    <source>
        <dbReference type="EMBL" id="CBJ92411.1"/>
    </source>
</evidence>
<evidence type="ECO:0000313" key="2">
    <source>
        <dbReference type="Proteomes" id="UP000008075"/>
    </source>
</evidence>
<dbReference type="EMBL" id="FN667742">
    <property type="protein sequence ID" value="CBJ92411.1"/>
    <property type="molecule type" value="Genomic_DNA"/>
</dbReference>
<dbReference type="Proteomes" id="UP000008075">
    <property type="component" value="Chromosome"/>
</dbReference>
<dbReference type="KEGG" id="xne:XNC1_4389"/>
<protein>
    <submittedName>
        <fullName evidence="1">Uncharacterized protein</fullName>
    </submittedName>
</protein>
<name>D3VEG0_XENNA</name>
<dbReference type="AlphaFoldDB" id="D3VEG0"/>
<gene>
    <name evidence="1" type="ordered locus">XNC1_4389</name>
</gene>
<dbReference type="STRING" id="406817.XNC1_4389"/>
<keyword evidence="2" id="KW-1185">Reference proteome</keyword>